<keyword evidence="2" id="KW-0812">Transmembrane</keyword>
<feature type="region of interest" description="Disordered" evidence="1">
    <location>
        <begin position="117"/>
        <end position="140"/>
    </location>
</feature>
<reference evidence="4 5" key="1">
    <citation type="submission" date="2024-07" db="EMBL/GenBank/DDBJ databases">
        <authorList>
            <person name="Kang M."/>
        </authorList>
    </citation>
    <scope>NUCLEOTIDE SEQUENCE [LARGE SCALE GENOMIC DNA]</scope>
    <source>
        <strain evidence="4 5">DFM31</strain>
    </source>
</reference>
<dbReference type="RefSeq" id="WP_366190804.1">
    <property type="nucleotide sequence ID" value="NZ_JBFBVU010000001.1"/>
</dbReference>
<feature type="transmembrane region" description="Helical" evidence="2">
    <location>
        <begin position="81"/>
        <end position="102"/>
    </location>
</feature>
<feature type="domain" description="DUF112" evidence="3">
    <location>
        <begin position="1"/>
        <end position="61"/>
    </location>
</feature>
<dbReference type="InterPro" id="IPR002823">
    <property type="entry name" value="DUF112_TM"/>
</dbReference>
<dbReference type="Proteomes" id="UP001553161">
    <property type="component" value="Unassembled WGS sequence"/>
</dbReference>
<evidence type="ECO:0000256" key="1">
    <source>
        <dbReference type="SAM" id="MobiDB-lite"/>
    </source>
</evidence>
<organism evidence="4 5">
    <name type="scientific">Meridianimarinicoccus marinus</name>
    <dbReference type="NCBI Taxonomy" id="3231483"/>
    <lineage>
        <taxon>Bacteria</taxon>
        <taxon>Pseudomonadati</taxon>
        <taxon>Pseudomonadota</taxon>
        <taxon>Alphaproteobacteria</taxon>
        <taxon>Rhodobacterales</taxon>
        <taxon>Paracoccaceae</taxon>
        <taxon>Meridianimarinicoccus</taxon>
    </lineage>
</organism>
<dbReference type="Pfam" id="PF01970">
    <property type="entry name" value="TctA"/>
    <property type="match status" value="1"/>
</dbReference>
<proteinExistence type="predicted"/>
<keyword evidence="5" id="KW-1185">Reference proteome</keyword>
<comment type="caution">
    <text evidence="4">The sequence shown here is derived from an EMBL/GenBank/DDBJ whole genome shotgun (WGS) entry which is preliminary data.</text>
</comment>
<accession>A0ABV3L1F1</accession>
<evidence type="ECO:0000313" key="5">
    <source>
        <dbReference type="Proteomes" id="UP001553161"/>
    </source>
</evidence>
<protein>
    <submittedName>
        <fullName evidence="4">Tripartite tricarboxylate transporter permease</fullName>
    </submittedName>
</protein>
<evidence type="ECO:0000256" key="2">
    <source>
        <dbReference type="SAM" id="Phobius"/>
    </source>
</evidence>
<dbReference type="EMBL" id="JBFBVU010000001">
    <property type="protein sequence ID" value="MEV8465372.1"/>
    <property type="molecule type" value="Genomic_DNA"/>
</dbReference>
<keyword evidence="2" id="KW-1133">Transmembrane helix</keyword>
<feature type="transmembrane region" description="Helical" evidence="2">
    <location>
        <begin position="40"/>
        <end position="61"/>
    </location>
</feature>
<evidence type="ECO:0000313" key="4">
    <source>
        <dbReference type="EMBL" id="MEV8465372.1"/>
    </source>
</evidence>
<evidence type="ECO:0000259" key="3">
    <source>
        <dbReference type="Pfam" id="PF01970"/>
    </source>
</evidence>
<gene>
    <name evidence="4" type="ORF">AB0T83_01070</name>
</gene>
<keyword evidence="2" id="KW-0472">Membrane</keyword>
<sequence length="172" mass="18367">MVPTLALEIPGSPTAVAILPGPMVHVLPPAPTMLTEQADFAFAIFWSMMLVNVIFFFIGLIQDAMLETRQGQSVLMLDENWLLIVTRPVSLFFLVLVALTLFGPMVWRHLSKQCSPLESTGEQQGSGYTPSASMSGPGGAPPLRPPVISAPVPAMACGKRAMRCRPSGSTSG</sequence>
<name>A0ABV3L1F1_9RHOB</name>
<feature type="compositionally biased region" description="Polar residues" evidence="1">
    <location>
        <begin position="117"/>
        <end position="134"/>
    </location>
</feature>